<dbReference type="InterPro" id="IPR011426">
    <property type="entry name" value="CamS"/>
</dbReference>
<gene>
    <name evidence="2" type="ORF">B0H94_105211</name>
</gene>
<dbReference type="AlphaFoldDB" id="A0A2P8HLF8"/>
<dbReference type="CDD" id="cd13440">
    <property type="entry name" value="CamS_repeat_2"/>
    <property type="match status" value="1"/>
</dbReference>
<organism evidence="2 3">
    <name type="scientific">Salsuginibacillus halophilus</name>
    <dbReference type="NCBI Taxonomy" id="517424"/>
    <lineage>
        <taxon>Bacteria</taxon>
        <taxon>Bacillati</taxon>
        <taxon>Bacillota</taxon>
        <taxon>Bacilli</taxon>
        <taxon>Bacillales</taxon>
        <taxon>Bacillaceae</taxon>
        <taxon>Salsuginibacillus</taxon>
    </lineage>
</organism>
<dbReference type="Proteomes" id="UP000242310">
    <property type="component" value="Unassembled WGS sequence"/>
</dbReference>
<dbReference type="PROSITE" id="PS51257">
    <property type="entry name" value="PROKAR_LIPOPROTEIN"/>
    <property type="match status" value="1"/>
</dbReference>
<feature type="region of interest" description="Disordered" evidence="1">
    <location>
        <begin position="126"/>
        <end position="158"/>
    </location>
</feature>
<dbReference type="RefSeq" id="WP_106588371.1">
    <property type="nucleotide sequence ID" value="NZ_PYAV01000005.1"/>
</dbReference>
<dbReference type="EMBL" id="PYAV01000005">
    <property type="protein sequence ID" value="PSL47055.1"/>
    <property type="molecule type" value="Genomic_DNA"/>
</dbReference>
<keyword evidence="3" id="KW-1185">Reference proteome</keyword>
<name>A0A2P8HLF8_9BACI</name>
<protein>
    <submittedName>
        <fullName evidence="2">Protein involved in sex pheromone biosynthesis</fullName>
    </submittedName>
</protein>
<comment type="caution">
    <text evidence="2">The sequence shown here is derived from an EMBL/GenBank/DDBJ whole genome shotgun (WGS) entry which is preliminary data.</text>
</comment>
<evidence type="ECO:0000256" key="1">
    <source>
        <dbReference type="SAM" id="MobiDB-lite"/>
    </source>
</evidence>
<dbReference type="PIRSF" id="PIRSF012509">
    <property type="entry name" value="CamS"/>
    <property type="match status" value="1"/>
</dbReference>
<dbReference type="OrthoDB" id="9795361at2"/>
<dbReference type="CDD" id="cd13441">
    <property type="entry name" value="CamS_repeat_1"/>
    <property type="match status" value="1"/>
</dbReference>
<feature type="compositionally biased region" description="Acidic residues" evidence="1">
    <location>
        <begin position="126"/>
        <end position="135"/>
    </location>
</feature>
<accession>A0A2P8HLF8</accession>
<dbReference type="Gene3D" id="3.10.570.10">
    <property type="entry name" value="sex pheromone staph- cam373 precursor domain"/>
    <property type="match status" value="1"/>
</dbReference>
<reference evidence="2 3" key="1">
    <citation type="submission" date="2018-03" db="EMBL/GenBank/DDBJ databases">
        <title>Genomic Encyclopedia of Type Strains, Phase III (KMG-III): the genomes of soil and plant-associated and newly described type strains.</title>
        <authorList>
            <person name="Whitman W."/>
        </authorList>
    </citation>
    <scope>NUCLEOTIDE SEQUENCE [LARGE SCALE GENOMIC DNA]</scope>
    <source>
        <strain evidence="2 3">CGMCC 1.07653</strain>
    </source>
</reference>
<evidence type="ECO:0000313" key="2">
    <source>
        <dbReference type="EMBL" id="PSL47055.1"/>
    </source>
</evidence>
<evidence type="ECO:0000313" key="3">
    <source>
        <dbReference type="Proteomes" id="UP000242310"/>
    </source>
</evidence>
<dbReference type="Pfam" id="PF07537">
    <property type="entry name" value="CamS"/>
    <property type="match status" value="1"/>
</dbReference>
<proteinExistence type="predicted"/>
<sequence length="399" mass="45726">MKKRWLLAGVPLLFLSGCLDFLEEDEEAVELEEEEEETEEQDVELSPEIPALDNEYRTVLQDGQYIHGNARGFSTAVMNNRMDLERLETGLMEVASEEYSPETYYFREGQYIEREELNSWLVRQTDEEDDGDPSTDVEGLNPALGEGEDFEEQQRSSPRVLSHIMEHNYVVENDEGALQLGGVVIGLSMNEAYYFREQLDDGTFGPWYEEEIPEEVSIEQGQEIAEEVLERLRNEAREEGKLDKVPVTFAIYRESPRDAAVPGSFLATATAPPEADIGSWETKNEAYYLFPSSETEAENIGDSDRFSEFKDEVNEFFEDYVGVTGVGRYQNETLQEMTKEIPIRFHSKTEVMSFAQYVVNLLDRYPQEVDIEVEITSDDGTEALIIKEPNEEAEMHVLR</sequence>